<keyword evidence="3" id="KW-1185">Reference proteome</keyword>
<dbReference type="EMBL" id="BMUB01000025">
    <property type="protein sequence ID" value="GGV01399.1"/>
    <property type="molecule type" value="Genomic_DNA"/>
</dbReference>
<organism evidence="2 3">
    <name type="scientific">Kitasatospora aureofaciens</name>
    <name type="common">Streptomyces aureofaciens</name>
    <dbReference type="NCBI Taxonomy" id="1894"/>
    <lineage>
        <taxon>Bacteria</taxon>
        <taxon>Bacillati</taxon>
        <taxon>Actinomycetota</taxon>
        <taxon>Actinomycetes</taxon>
        <taxon>Kitasatosporales</taxon>
        <taxon>Streptomycetaceae</taxon>
        <taxon>Kitasatospora</taxon>
    </lineage>
</organism>
<reference evidence="2" key="4">
    <citation type="submission" date="2016-08" db="EMBL/GenBank/DDBJ databases">
        <title>Sequencing, Assembly and Comparative Genomics of S. aureofaciens ATCC 10762.</title>
        <authorList>
            <person name="Gradnigo J.S."/>
            <person name="Johnson N."/>
            <person name="Somerville G.A."/>
        </authorList>
    </citation>
    <scope>NUCLEOTIDE SEQUENCE [LARGE SCALE GENOMIC DNA]</scope>
    <source>
        <strain evidence="2">ATCC 10762</strain>
    </source>
</reference>
<comment type="caution">
    <text evidence="2">The sequence shown here is derived from an EMBL/GenBank/DDBJ whole genome shotgun (WGS) entry which is preliminary data.</text>
</comment>
<dbReference type="Proteomes" id="UP000610124">
    <property type="component" value="Unassembled WGS sequence"/>
</dbReference>
<reference evidence="3" key="3">
    <citation type="submission" date="2016-08" db="EMBL/GenBank/DDBJ databases">
        <title>Sequencing, assembly and comparative genomics of S. aureofaciens ATCC 10762.</title>
        <authorList>
            <person name="Gradnigo J.S."/>
            <person name="Johnson N."/>
            <person name="Somerville G.A."/>
        </authorList>
    </citation>
    <scope>NUCLEOTIDE SEQUENCE [LARGE SCALE GENOMIC DNA]</scope>
    <source>
        <strain evidence="3">ATCC 10762 / DSM 40127 / CCM 3239 / JCM 4008 / LMG 5968 / NBRC 12843 / NCIMB 8234 / A-377</strain>
    </source>
</reference>
<dbReference type="SUPFAM" id="SSF55144">
    <property type="entry name" value="LigT-like"/>
    <property type="match status" value="1"/>
</dbReference>
<dbReference type="AlphaFoldDB" id="A0A1E7N8T8"/>
<dbReference type="Gene3D" id="3.90.1140.10">
    <property type="entry name" value="Cyclic phosphodiesterase"/>
    <property type="match status" value="1"/>
</dbReference>
<dbReference type="RefSeq" id="WP_030556087.1">
    <property type="nucleotide sequence ID" value="NZ_BMUB01000025.1"/>
</dbReference>
<sequence length="228" mass="24734">MKAFHPTFGRQPWPDGVRVLQVYALPDLSAGSALRTLLGDLRKSLAGFPVVPVPDDHAHITLDMITSTPPDAIGEAERRELADRLRTAVAGTGPLVLQAGSPLAYRTGVRLDLHPDHQLAVLQHRVRSAIHQVCGPDSTAYPLGVLHMTAGYAAADVDTDELAQVIHRVRPGHAPFTVRRIELIEVYWQRVPVDGSDASGRRIRWDTVAAVPLDDVPTAGLHATSDSR</sequence>
<reference evidence="1" key="1">
    <citation type="journal article" date="2014" name="Int. J. Syst. Evol. Microbiol.">
        <title>Complete genome sequence of Corynebacterium casei LMG S-19264T (=DSM 44701T), isolated from a smear-ripened cheese.</title>
        <authorList>
            <consortium name="US DOE Joint Genome Institute (JGI-PGF)"/>
            <person name="Walter F."/>
            <person name="Albersmeier A."/>
            <person name="Kalinowski J."/>
            <person name="Ruckert C."/>
        </authorList>
    </citation>
    <scope>NUCLEOTIDE SEQUENCE</scope>
    <source>
        <strain evidence="1">JCM 4434</strain>
    </source>
</reference>
<reference evidence="1" key="5">
    <citation type="submission" date="2020-09" db="EMBL/GenBank/DDBJ databases">
        <authorList>
            <person name="Sun Q."/>
            <person name="Ohkuma M."/>
        </authorList>
    </citation>
    <scope>NUCLEOTIDE SEQUENCE</scope>
    <source>
        <strain evidence="1">JCM 4434</strain>
    </source>
</reference>
<dbReference type="Pfam" id="PF13563">
    <property type="entry name" value="2_5_RNA_ligase2"/>
    <property type="match status" value="1"/>
</dbReference>
<dbReference type="KEGG" id="kau:B6264_24535"/>
<proteinExistence type="predicted"/>
<name>A0A1E7N8T8_KITAU</name>
<accession>A0A1E7N8T8</accession>
<dbReference type="GeneID" id="97489412"/>
<dbReference type="OrthoDB" id="5193841at2"/>
<protein>
    <recommendedName>
        <fullName evidence="4">2'-5' RNA ligase</fullName>
    </recommendedName>
</protein>
<dbReference type="InterPro" id="IPR009097">
    <property type="entry name" value="Cyclic_Pdiesterase"/>
</dbReference>
<dbReference type="Proteomes" id="UP000037395">
    <property type="component" value="Unassembled WGS sequence"/>
</dbReference>
<dbReference type="EMBL" id="JPRF03000021">
    <property type="protein sequence ID" value="OEV37078.1"/>
    <property type="molecule type" value="Genomic_DNA"/>
</dbReference>
<evidence type="ECO:0000313" key="2">
    <source>
        <dbReference type="EMBL" id="OEV37078.1"/>
    </source>
</evidence>
<evidence type="ECO:0000313" key="3">
    <source>
        <dbReference type="Proteomes" id="UP000037395"/>
    </source>
</evidence>
<reference evidence="2 3" key="2">
    <citation type="submission" date="2014-07" db="EMBL/GenBank/DDBJ databases">
        <authorList>
            <person name="Zhang J.E."/>
            <person name="Yang H."/>
            <person name="Guo J."/>
            <person name="Deng Z."/>
            <person name="Luo H."/>
            <person name="Luo M."/>
            <person name="Zhao B."/>
        </authorList>
    </citation>
    <scope>NUCLEOTIDE SEQUENCE [LARGE SCALE GENOMIC DNA]</scope>
    <source>
        <strain evidence="2">ATCC 10762</strain>
        <strain evidence="3">ATCC 10762 / DSM 40127 / CCM 3239 / JCM 4008 / LMG 5968 / NBRC 12843 / NCIMB 8234 / A-377</strain>
    </source>
</reference>
<evidence type="ECO:0000313" key="1">
    <source>
        <dbReference type="EMBL" id="GGV01399.1"/>
    </source>
</evidence>
<evidence type="ECO:0008006" key="4">
    <source>
        <dbReference type="Google" id="ProtNLM"/>
    </source>
</evidence>
<gene>
    <name evidence="1" type="ORF">GCM10010502_64980</name>
    <name evidence="2" type="ORF">HS99_0004455</name>
</gene>
<accession>A0A8H9LYK8</accession>